<comment type="cofactor">
    <cofactor evidence="1">
        <name>FMN</name>
        <dbReference type="ChEBI" id="CHEBI:58210"/>
    </cofactor>
</comment>
<dbReference type="EMBL" id="FQYT01000019">
    <property type="protein sequence ID" value="SHJ38116.1"/>
    <property type="molecule type" value="Genomic_DNA"/>
</dbReference>
<evidence type="ECO:0000256" key="1">
    <source>
        <dbReference type="ARBA" id="ARBA00001917"/>
    </source>
</evidence>
<keyword evidence="4" id="KW-0288">FMN</keyword>
<dbReference type="AlphaFoldDB" id="A0A1M6IUI6"/>
<dbReference type="Pfam" id="PF14512">
    <property type="entry name" value="TM1586_NiRdase"/>
    <property type="match status" value="1"/>
</dbReference>
<evidence type="ECO:0000256" key="5">
    <source>
        <dbReference type="ARBA" id="ARBA00023002"/>
    </source>
</evidence>
<name>A0A1M6IUI6_9FIRM</name>
<accession>A0A1M6IUI6</accession>
<keyword evidence="8" id="KW-1185">Reference proteome</keyword>
<dbReference type="SUPFAM" id="SSF55469">
    <property type="entry name" value="FMN-dependent nitroreductase-like"/>
    <property type="match status" value="2"/>
</dbReference>
<keyword evidence="5" id="KW-0560">Oxidoreductase</keyword>
<dbReference type="PANTHER" id="PTHR43673:SF2">
    <property type="entry name" value="NITROREDUCTASE"/>
    <property type="match status" value="1"/>
</dbReference>
<sequence length="280" mass="31883">MEYSKSIVEVIKERTSSRTFDGRKIDEIALRKLSDYIAQINQENKIKGRFVLVRNSGANPEKPVKLGTYGFISGADSFLVGIIDKEEKDALTFGYLFEKIILCATDLGIQTCWLGGTFNKSDFEKTVNLRENEFIPIVSPIGYKRENPRIFETVMRFSIGADKRKAWNELFFEKNNSEPMNEKTIGAYALPLEMVRLGPSASNKQPWRIIHDGQAYHFFLCRTKGYGVMAYDLQKNDMGIAKCHFELSAGELGLKGRWEITGGTEAPDEWEYTATWIAEK</sequence>
<dbReference type="RefSeq" id="WP_073994142.1">
    <property type="nucleotide sequence ID" value="NZ_FQYT01000019.1"/>
</dbReference>
<keyword evidence="3" id="KW-0285">Flavoprotein</keyword>
<reference evidence="7 8" key="1">
    <citation type="submission" date="2016-11" db="EMBL/GenBank/DDBJ databases">
        <authorList>
            <person name="Jaros S."/>
            <person name="Januszkiewicz K."/>
            <person name="Wedrychowicz H."/>
        </authorList>
    </citation>
    <scope>NUCLEOTIDE SEQUENCE [LARGE SCALE GENOMIC DNA]</scope>
    <source>
        <strain evidence="7 8">DSM 15970</strain>
    </source>
</reference>
<evidence type="ECO:0000313" key="7">
    <source>
        <dbReference type="EMBL" id="SHJ38116.1"/>
    </source>
</evidence>
<gene>
    <name evidence="7" type="ORF">SAMN02745691_01858</name>
</gene>
<dbReference type="STRING" id="1122934.SAMN02745691_01858"/>
<organism evidence="7 8">
    <name type="scientific">Parasporobacterium paucivorans DSM 15970</name>
    <dbReference type="NCBI Taxonomy" id="1122934"/>
    <lineage>
        <taxon>Bacteria</taxon>
        <taxon>Bacillati</taxon>
        <taxon>Bacillota</taxon>
        <taxon>Clostridia</taxon>
        <taxon>Lachnospirales</taxon>
        <taxon>Lachnospiraceae</taxon>
        <taxon>Parasporobacterium</taxon>
    </lineage>
</organism>
<feature type="domain" description="Putative nitroreductase TM1586" evidence="6">
    <location>
        <begin position="7"/>
        <end position="249"/>
    </location>
</feature>
<dbReference type="InterPro" id="IPR029478">
    <property type="entry name" value="TM1586_NiRdase"/>
</dbReference>
<evidence type="ECO:0000259" key="6">
    <source>
        <dbReference type="Pfam" id="PF14512"/>
    </source>
</evidence>
<evidence type="ECO:0000256" key="3">
    <source>
        <dbReference type="ARBA" id="ARBA00022630"/>
    </source>
</evidence>
<evidence type="ECO:0000256" key="4">
    <source>
        <dbReference type="ARBA" id="ARBA00022643"/>
    </source>
</evidence>
<evidence type="ECO:0000256" key="2">
    <source>
        <dbReference type="ARBA" id="ARBA00007118"/>
    </source>
</evidence>
<proteinExistence type="inferred from homology"/>
<dbReference type="PANTHER" id="PTHR43673">
    <property type="entry name" value="NAD(P)H NITROREDUCTASE YDGI-RELATED"/>
    <property type="match status" value="1"/>
</dbReference>
<dbReference type="OrthoDB" id="9814075at2"/>
<protein>
    <submittedName>
        <fullName evidence="7">Nitroreductase family</fullName>
    </submittedName>
</protein>
<dbReference type="Gene3D" id="3.40.109.10">
    <property type="entry name" value="NADH Oxidase"/>
    <property type="match status" value="1"/>
</dbReference>
<evidence type="ECO:0000313" key="8">
    <source>
        <dbReference type="Proteomes" id="UP000184342"/>
    </source>
</evidence>
<dbReference type="InterPro" id="IPR000415">
    <property type="entry name" value="Nitroreductase-like"/>
</dbReference>
<dbReference type="Proteomes" id="UP000184342">
    <property type="component" value="Unassembled WGS sequence"/>
</dbReference>
<dbReference type="GO" id="GO:0016491">
    <property type="term" value="F:oxidoreductase activity"/>
    <property type="evidence" value="ECO:0007669"/>
    <property type="project" value="UniProtKB-KW"/>
</dbReference>
<comment type="similarity">
    <text evidence="2">Belongs to the nitroreductase family.</text>
</comment>